<dbReference type="AlphaFoldDB" id="A0A3S4EWC5"/>
<dbReference type="KEGG" id="sof:NCTC11214_03011"/>
<dbReference type="InterPro" id="IPR036921">
    <property type="entry name" value="PurM-like_N_sf"/>
</dbReference>
<feature type="region of interest" description="Disordered" evidence="1">
    <location>
        <begin position="118"/>
        <end position="142"/>
    </location>
</feature>
<dbReference type="Gene3D" id="3.30.1330.10">
    <property type="entry name" value="PurM-like, N-terminal domain"/>
    <property type="match status" value="1"/>
</dbReference>
<evidence type="ECO:0000313" key="3">
    <source>
        <dbReference type="Proteomes" id="UP000281391"/>
    </source>
</evidence>
<dbReference type="Proteomes" id="UP000281391">
    <property type="component" value="Chromosome"/>
</dbReference>
<evidence type="ECO:0000313" key="2">
    <source>
        <dbReference type="EMBL" id="VDZ59248.1"/>
    </source>
</evidence>
<protein>
    <submittedName>
        <fullName evidence="2">Phosphoribosylformylglycinamidine synthase</fullName>
        <ecNumber evidence="2">6.3.5.3</ecNumber>
    </submittedName>
</protein>
<sequence>MHLPVWGATRRTSNCICFAQANSEHCRHKIFNADWIIDGEQQPKSLFKMIKNTFEHTPDYVLSAYKDNAAVMEGSQVGRFFAAPQNGQYDYHQEDTHILMKVETHNHPTAISPWPGAATGSGGEIRDEGATGRGCQAEGRSGGLLGIQPAHSWF</sequence>
<dbReference type="GO" id="GO:0004642">
    <property type="term" value="F:phosphoribosylformylglycinamidine synthase activity"/>
    <property type="evidence" value="ECO:0007669"/>
    <property type="project" value="UniProtKB-EC"/>
</dbReference>
<dbReference type="SUPFAM" id="SSF55326">
    <property type="entry name" value="PurM N-terminal domain-like"/>
    <property type="match status" value="1"/>
</dbReference>
<dbReference type="GO" id="GO:0005737">
    <property type="term" value="C:cytoplasm"/>
    <property type="evidence" value="ECO:0007669"/>
    <property type="project" value="TreeGrafter"/>
</dbReference>
<organism evidence="2 3">
    <name type="scientific">Serratia odorifera</name>
    <dbReference type="NCBI Taxonomy" id="618"/>
    <lineage>
        <taxon>Bacteria</taxon>
        <taxon>Pseudomonadati</taxon>
        <taxon>Pseudomonadota</taxon>
        <taxon>Gammaproteobacteria</taxon>
        <taxon>Enterobacterales</taxon>
        <taxon>Yersiniaceae</taxon>
        <taxon>Serratia</taxon>
    </lineage>
</organism>
<dbReference type="EMBL" id="LR134117">
    <property type="protein sequence ID" value="VDZ59248.1"/>
    <property type="molecule type" value="Genomic_DNA"/>
</dbReference>
<gene>
    <name evidence="2" type="primary">purL_2</name>
    <name evidence="2" type="ORF">NCTC11214_03011</name>
</gene>
<dbReference type="PANTHER" id="PTHR10099">
    <property type="entry name" value="PHOSPHORIBOSYLFORMYLGLYCINAMIDINE SYNTHASE"/>
    <property type="match status" value="1"/>
</dbReference>
<name>A0A3S4EWC5_SEROD</name>
<reference evidence="2 3" key="1">
    <citation type="submission" date="2018-12" db="EMBL/GenBank/DDBJ databases">
        <authorList>
            <consortium name="Pathogen Informatics"/>
        </authorList>
    </citation>
    <scope>NUCLEOTIDE SEQUENCE [LARGE SCALE GENOMIC DNA]</scope>
    <source>
        <strain evidence="2 3">NCTC11214</strain>
    </source>
</reference>
<dbReference type="PANTHER" id="PTHR10099:SF1">
    <property type="entry name" value="PHOSPHORIBOSYLFORMYLGLYCINAMIDINE SYNTHASE"/>
    <property type="match status" value="1"/>
</dbReference>
<proteinExistence type="predicted"/>
<dbReference type="EC" id="6.3.5.3" evidence="2"/>
<dbReference type="GO" id="GO:0006164">
    <property type="term" value="P:purine nucleotide biosynthetic process"/>
    <property type="evidence" value="ECO:0007669"/>
    <property type="project" value="TreeGrafter"/>
</dbReference>
<evidence type="ECO:0000256" key="1">
    <source>
        <dbReference type="SAM" id="MobiDB-lite"/>
    </source>
</evidence>
<keyword evidence="2" id="KW-0436">Ligase</keyword>
<accession>A0A3S4EWC5</accession>